<dbReference type="PANTHER" id="PTHR33564">
    <property type="entry name" value="TRANSMEMBRANE PROTEIN"/>
    <property type="match status" value="1"/>
</dbReference>
<dbReference type="Proteomes" id="UP001188597">
    <property type="component" value="Unassembled WGS sequence"/>
</dbReference>
<comment type="caution">
    <text evidence="3">The sequence shown here is derived from an EMBL/GenBank/DDBJ whole genome shotgun (WGS) entry which is preliminary data.</text>
</comment>
<evidence type="ECO:0000256" key="1">
    <source>
        <dbReference type="SAM" id="MobiDB-lite"/>
    </source>
</evidence>
<dbReference type="PANTHER" id="PTHR33564:SF15">
    <property type="entry name" value="PROTEIN, PUTATIVE-RELATED"/>
    <property type="match status" value="1"/>
</dbReference>
<keyword evidence="2" id="KW-0472">Membrane</keyword>
<dbReference type="AlphaFoldDB" id="A0AA89AW85"/>
<evidence type="ECO:0000313" key="4">
    <source>
        <dbReference type="Proteomes" id="UP001188597"/>
    </source>
</evidence>
<keyword evidence="2" id="KW-1133">Transmembrane helix</keyword>
<evidence type="ECO:0000256" key="2">
    <source>
        <dbReference type="SAM" id="Phobius"/>
    </source>
</evidence>
<keyword evidence="2" id="KW-0812">Transmembrane</keyword>
<organism evidence="3 4">
    <name type="scientific">Escallonia herrerae</name>
    <dbReference type="NCBI Taxonomy" id="1293975"/>
    <lineage>
        <taxon>Eukaryota</taxon>
        <taxon>Viridiplantae</taxon>
        <taxon>Streptophyta</taxon>
        <taxon>Embryophyta</taxon>
        <taxon>Tracheophyta</taxon>
        <taxon>Spermatophyta</taxon>
        <taxon>Magnoliopsida</taxon>
        <taxon>eudicotyledons</taxon>
        <taxon>Gunneridae</taxon>
        <taxon>Pentapetalae</taxon>
        <taxon>asterids</taxon>
        <taxon>campanulids</taxon>
        <taxon>Escalloniales</taxon>
        <taxon>Escalloniaceae</taxon>
        <taxon>Escallonia</taxon>
    </lineage>
</organism>
<dbReference type="EMBL" id="JAVXUP010001052">
    <property type="protein sequence ID" value="KAK3016678.1"/>
    <property type="molecule type" value="Genomic_DNA"/>
</dbReference>
<proteinExistence type="predicted"/>
<feature type="region of interest" description="Disordered" evidence="1">
    <location>
        <begin position="57"/>
        <end position="100"/>
    </location>
</feature>
<accession>A0AA89AW85</accession>
<sequence>MSSKSIMRSEGVVIATALAVSSAVFFISVLRDKNFTLAQLSGSHDFHPKEPILRSCLSSGGKRGRRVKKSVRFADSVKDPSGNGDEFRKYQRRRSPRSGASCCIEALPENRLALYRGIVRDRVHRVECSY</sequence>
<feature type="transmembrane region" description="Helical" evidence="2">
    <location>
        <begin position="12"/>
        <end position="30"/>
    </location>
</feature>
<reference evidence="3" key="1">
    <citation type="submission" date="2022-12" db="EMBL/GenBank/DDBJ databases">
        <title>Draft genome assemblies for two species of Escallonia (Escalloniales).</title>
        <authorList>
            <person name="Chanderbali A."/>
            <person name="Dervinis C."/>
            <person name="Anghel I."/>
            <person name="Soltis D."/>
            <person name="Soltis P."/>
            <person name="Zapata F."/>
        </authorList>
    </citation>
    <scope>NUCLEOTIDE SEQUENCE</scope>
    <source>
        <strain evidence="3">UCBG64.0493</strain>
        <tissue evidence="3">Leaf</tissue>
    </source>
</reference>
<gene>
    <name evidence="3" type="ORF">RJ639_007083</name>
</gene>
<protein>
    <submittedName>
        <fullName evidence="3">Uncharacterized protein</fullName>
    </submittedName>
</protein>
<keyword evidence="4" id="KW-1185">Reference proteome</keyword>
<evidence type="ECO:0000313" key="3">
    <source>
        <dbReference type="EMBL" id="KAK3016678.1"/>
    </source>
</evidence>
<name>A0AA89AW85_9ASTE</name>
<feature type="compositionally biased region" description="Basic residues" evidence="1">
    <location>
        <begin position="62"/>
        <end position="71"/>
    </location>
</feature>